<evidence type="ECO:0000313" key="1">
    <source>
        <dbReference type="EMBL" id="MPN55801.1"/>
    </source>
</evidence>
<comment type="caution">
    <text evidence="1">The sequence shown here is derived from an EMBL/GenBank/DDBJ whole genome shotgun (WGS) entry which is preliminary data.</text>
</comment>
<proteinExistence type="predicted"/>
<accession>A0A645IWU2</accession>
<reference evidence="1" key="1">
    <citation type="submission" date="2019-08" db="EMBL/GenBank/DDBJ databases">
        <authorList>
            <person name="Kucharzyk K."/>
            <person name="Murdoch R.W."/>
            <person name="Higgins S."/>
            <person name="Loffler F."/>
        </authorList>
    </citation>
    <scope>NUCLEOTIDE SEQUENCE</scope>
</reference>
<sequence>MAAGGGRTDQLRVLGVPGHRGHAHGGVLHHLDAGAALLEPRHIRPGGILLEQADQRRKAAFHQAAGRKEGA</sequence>
<organism evidence="1">
    <name type="scientific">bioreactor metagenome</name>
    <dbReference type="NCBI Taxonomy" id="1076179"/>
    <lineage>
        <taxon>unclassified sequences</taxon>
        <taxon>metagenomes</taxon>
        <taxon>ecological metagenomes</taxon>
    </lineage>
</organism>
<gene>
    <name evidence="1" type="ORF">SDC9_203485</name>
</gene>
<dbReference type="EMBL" id="VSSQ01125432">
    <property type="protein sequence ID" value="MPN55801.1"/>
    <property type="molecule type" value="Genomic_DNA"/>
</dbReference>
<name>A0A645IWU2_9ZZZZ</name>
<protein>
    <submittedName>
        <fullName evidence="1">Uncharacterized protein</fullName>
    </submittedName>
</protein>
<dbReference type="AlphaFoldDB" id="A0A645IWU2"/>